<keyword evidence="2" id="KW-1185">Reference proteome</keyword>
<dbReference type="EMBL" id="AP022613">
    <property type="protein sequence ID" value="BBZ41540.1"/>
    <property type="molecule type" value="Genomic_DNA"/>
</dbReference>
<sequence length="166" mass="17886">MDAVDHVMTYFFTDQAGLTGFNELSTALGDAGRKLPLLPPVERGVYEVQSKAVAPGVKVGSDVLPWLPVRGAYLLVERGPAALAPLARVEGVAGVWSGLSREVDANLASAQPNQSITYCFLDDDPIAVAERLRPVLAARWAESGIEALFAAPFFAVVPYEWDRYVP</sequence>
<dbReference type="Proteomes" id="UP000467385">
    <property type="component" value="Chromosome"/>
</dbReference>
<reference evidence="1 2" key="1">
    <citation type="journal article" date="2019" name="Emerg. Microbes Infect.">
        <title>Comprehensive subspecies identification of 175 nontuberculous mycobacteria species based on 7547 genomic profiles.</title>
        <authorList>
            <person name="Matsumoto Y."/>
            <person name="Kinjo T."/>
            <person name="Motooka D."/>
            <person name="Nabeya D."/>
            <person name="Jung N."/>
            <person name="Uechi K."/>
            <person name="Horii T."/>
            <person name="Iida T."/>
            <person name="Fujita J."/>
            <person name="Nakamura S."/>
        </authorList>
    </citation>
    <scope>NUCLEOTIDE SEQUENCE [LARGE SCALE GENOMIC DNA]</scope>
    <source>
        <strain evidence="1 2">JCM 14738</strain>
    </source>
</reference>
<evidence type="ECO:0000313" key="1">
    <source>
        <dbReference type="EMBL" id="BBZ41540.1"/>
    </source>
</evidence>
<name>A0A7I7YI95_9MYCO</name>
<evidence type="ECO:0000313" key="2">
    <source>
        <dbReference type="Proteomes" id="UP000467385"/>
    </source>
</evidence>
<protein>
    <submittedName>
        <fullName evidence="1">Uncharacterized protein</fullName>
    </submittedName>
</protein>
<proteinExistence type="predicted"/>
<organism evidence="1 2">
    <name type="scientific">Mycobacterium conspicuum</name>
    <dbReference type="NCBI Taxonomy" id="44010"/>
    <lineage>
        <taxon>Bacteria</taxon>
        <taxon>Bacillati</taxon>
        <taxon>Actinomycetota</taxon>
        <taxon>Actinomycetes</taxon>
        <taxon>Mycobacteriales</taxon>
        <taxon>Mycobacteriaceae</taxon>
        <taxon>Mycobacterium</taxon>
    </lineage>
</organism>
<gene>
    <name evidence="1" type="ORF">MCNS_46030</name>
</gene>
<dbReference type="AlphaFoldDB" id="A0A7I7YI95"/>
<accession>A0A7I7YI95</accession>